<dbReference type="EMBL" id="RCBY01000413">
    <property type="protein sequence ID" value="RQH20532.1"/>
    <property type="molecule type" value="Genomic_DNA"/>
</dbReference>
<keyword evidence="2" id="KW-1185">Reference proteome</keyword>
<gene>
    <name evidence="1" type="ORF">D5R40_31970</name>
</gene>
<sequence length="106" mass="12317">MELKEYRQKAVQDSLIYVQQQAETEAAYQGKISPTKLSFLGRIRNSPDRRTCLFLPTATSCPREKSSSFKKRRNERLEQIDHLKDQFLANTSHGATYSTPGYYWPL</sequence>
<evidence type="ECO:0000313" key="1">
    <source>
        <dbReference type="EMBL" id="RQH20532.1"/>
    </source>
</evidence>
<proteinExistence type="predicted"/>
<comment type="caution">
    <text evidence="1">The sequence shown here is derived from an EMBL/GenBank/DDBJ whole genome shotgun (WGS) entry which is preliminary data.</text>
</comment>
<organism evidence="1 2">
    <name type="scientific">Okeania hirsuta</name>
    <dbReference type="NCBI Taxonomy" id="1458930"/>
    <lineage>
        <taxon>Bacteria</taxon>
        <taxon>Bacillati</taxon>
        <taxon>Cyanobacteriota</taxon>
        <taxon>Cyanophyceae</taxon>
        <taxon>Oscillatoriophycideae</taxon>
        <taxon>Oscillatoriales</taxon>
        <taxon>Microcoleaceae</taxon>
        <taxon>Okeania</taxon>
    </lineage>
</organism>
<dbReference type="AlphaFoldDB" id="A0A3N6P9R7"/>
<dbReference type="Proteomes" id="UP000269154">
    <property type="component" value="Unassembled WGS sequence"/>
</dbReference>
<protein>
    <submittedName>
        <fullName evidence="1">Uncharacterized protein</fullName>
    </submittedName>
</protein>
<accession>A0A3N6P9R7</accession>
<evidence type="ECO:0000313" key="2">
    <source>
        <dbReference type="Proteomes" id="UP000269154"/>
    </source>
</evidence>
<reference evidence="1 2" key="1">
    <citation type="journal article" date="2018" name="ACS Chem. Biol.">
        <title>Ketoreductase domain dysfunction expands chemodiversity: malyngamide biosynthesis in the cyanobacterium Okeania hirsuta.</title>
        <authorList>
            <person name="Moss N.A."/>
            <person name="Leao T."/>
            <person name="Rankin M."/>
            <person name="McCullough T.M."/>
            <person name="Qu P."/>
            <person name="Korobeynikov A."/>
            <person name="Smith J.L."/>
            <person name="Gerwick L."/>
            <person name="Gerwick W.H."/>
        </authorList>
    </citation>
    <scope>NUCLEOTIDE SEQUENCE [LARGE SCALE GENOMIC DNA]</scope>
    <source>
        <strain evidence="1 2">PAB10Feb10-1</strain>
    </source>
</reference>
<name>A0A3N6P9R7_9CYAN</name>